<comment type="caution">
    <text evidence="1">The sequence shown here is derived from an EMBL/GenBank/DDBJ whole genome shotgun (WGS) entry which is preliminary data.</text>
</comment>
<dbReference type="RefSeq" id="WP_108141887.1">
    <property type="nucleotide sequence ID" value="NZ_QAXS01000034.1"/>
</dbReference>
<accession>A0A2T5RGQ2</accession>
<reference evidence="1 2" key="1">
    <citation type="submission" date="2018-04" db="EMBL/GenBank/DDBJ databases">
        <title>Subsurface microbial communities from deep shales in Ohio and West Virginia, USA.</title>
        <authorList>
            <person name="Wrighton K."/>
        </authorList>
    </citation>
    <scope>NUCLEOTIDE SEQUENCE [LARGE SCALE GENOMIC DNA]</scope>
    <source>
        <strain evidence="1 2">WC1</strain>
    </source>
</reference>
<organism evidence="1 2">
    <name type="scientific">Halanaerobium saccharolyticum</name>
    <dbReference type="NCBI Taxonomy" id="43595"/>
    <lineage>
        <taxon>Bacteria</taxon>
        <taxon>Bacillati</taxon>
        <taxon>Bacillota</taxon>
        <taxon>Clostridia</taxon>
        <taxon>Halanaerobiales</taxon>
        <taxon>Halanaerobiaceae</taxon>
        <taxon>Halanaerobium</taxon>
    </lineage>
</organism>
<dbReference type="Proteomes" id="UP000244089">
    <property type="component" value="Unassembled WGS sequence"/>
</dbReference>
<protein>
    <recommendedName>
        <fullName evidence="3">SEC-C motif-containing protein</fullName>
    </recommendedName>
</protein>
<gene>
    <name evidence="1" type="ORF">C8C76_1346</name>
</gene>
<proteinExistence type="predicted"/>
<evidence type="ECO:0008006" key="3">
    <source>
        <dbReference type="Google" id="ProtNLM"/>
    </source>
</evidence>
<sequence length="339" mass="39759">MKENLWIEELDNIEPYAGYNQLLSNLTKNELNEMRKLWDFHGISQLNKAELIQELTKRIADNLESWLQYLGSEQTEFLKEIIMQCEKYSAAYIEVNEFTFYIADYFEARGVVFLGQHQETAIFLIPEELRSKIKSILNKKSIKKQIRLNDSYIKYAVGSAVYYGILSPELLYNSLERYLTPEWRIDPLDVVLEYGEFSVLADSAGPFFILGAVEDAPEILIEREERSDLDYYIPSKKEIENAYQKGHPSWNLAQRRFKKKLTRDYKLPQEEAERILFGFYLMINNNVSTAEIVRVLAEDFEIDIFAGKDELIKLINDFHNNTKQWVLKGHSPAEVYNEI</sequence>
<dbReference type="OrthoDB" id="9814022at2"/>
<dbReference type="AlphaFoldDB" id="A0A2T5RGQ2"/>
<name>A0A2T5RGQ2_9FIRM</name>
<dbReference type="EMBL" id="QAXS01000034">
    <property type="protein sequence ID" value="PTV94077.1"/>
    <property type="molecule type" value="Genomic_DNA"/>
</dbReference>
<evidence type="ECO:0000313" key="1">
    <source>
        <dbReference type="EMBL" id="PTV94077.1"/>
    </source>
</evidence>
<evidence type="ECO:0000313" key="2">
    <source>
        <dbReference type="Proteomes" id="UP000244089"/>
    </source>
</evidence>